<sequence length="254" mass="26809">MVDYLLLGVAAFSAGLVDAVVGGGGLIQLPTMFSVFPNMAPATLIGTNKLASIFGTSVAAVSYARRVAIAWSVAAPAAIAALVFAFLGAYTVTQVSAEFMRLLLPIVLVAVAAYTFARKDFGSVHAPVHSGTKEQTLALLVGSGIGFYDGFFGPGTGSFLVFLFVRIFGFDFLGASAVAKVVNVACNFAALIWFGYSGHLIWQLGLMMAVCQIAGAFIGSRLAMKHGSGFVRQLFLIVVCLLILKTGYDAWLRW</sequence>
<comment type="caution">
    <text evidence="9">The sequence shown here is derived from an EMBL/GenBank/DDBJ whole genome shotgun (WGS) entry which is preliminary data.</text>
</comment>
<evidence type="ECO:0000256" key="1">
    <source>
        <dbReference type="ARBA" id="ARBA00004651"/>
    </source>
</evidence>
<comment type="subcellular location">
    <subcellularLocation>
        <location evidence="1 8">Cell membrane</location>
        <topology evidence="1 8">Multi-pass membrane protein</topology>
    </subcellularLocation>
</comment>
<evidence type="ECO:0000256" key="6">
    <source>
        <dbReference type="ARBA" id="ARBA00022989"/>
    </source>
</evidence>
<proteinExistence type="inferred from homology"/>
<keyword evidence="4 8" id="KW-1003">Cell membrane</keyword>
<evidence type="ECO:0000313" key="10">
    <source>
        <dbReference type="Proteomes" id="UP000444316"/>
    </source>
</evidence>
<dbReference type="InterPro" id="IPR002781">
    <property type="entry name" value="TM_pro_TauE-like"/>
</dbReference>
<feature type="transmembrane region" description="Helical" evidence="8">
    <location>
        <begin position="200"/>
        <end position="218"/>
    </location>
</feature>
<keyword evidence="5 8" id="KW-0812">Transmembrane</keyword>
<dbReference type="RefSeq" id="WP_161035824.1">
    <property type="nucleotide sequence ID" value="NZ_WWCL01000003.1"/>
</dbReference>
<comment type="similarity">
    <text evidence="2 8">Belongs to the 4-toluene sulfonate uptake permease (TSUP) (TC 2.A.102) family.</text>
</comment>
<gene>
    <name evidence="9" type="ORF">GTP23_14500</name>
</gene>
<feature type="transmembrane region" description="Helical" evidence="8">
    <location>
        <begin position="230"/>
        <end position="248"/>
    </location>
</feature>
<keyword evidence="6 8" id="KW-1133">Transmembrane helix</keyword>
<dbReference type="PANTHER" id="PTHR30269">
    <property type="entry name" value="TRANSMEMBRANE PROTEIN YFCA"/>
    <property type="match status" value="1"/>
</dbReference>
<reference evidence="9" key="1">
    <citation type="submission" date="2019-12" db="EMBL/GenBank/DDBJ databases">
        <title>Novel species isolated from a subtropical stream in China.</title>
        <authorList>
            <person name="Lu H."/>
        </authorList>
    </citation>
    <scope>NUCLEOTIDE SEQUENCE [LARGE SCALE GENOMIC DNA]</scope>
    <source>
        <strain evidence="9">FT93W</strain>
    </source>
</reference>
<dbReference type="PANTHER" id="PTHR30269:SF0">
    <property type="entry name" value="MEMBRANE TRANSPORTER PROTEIN YFCA-RELATED"/>
    <property type="match status" value="1"/>
</dbReference>
<feature type="transmembrane region" description="Helical" evidence="8">
    <location>
        <begin position="172"/>
        <end position="194"/>
    </location>
</feature>
<feature type="transmembrane region" description="Helical" evidence="8">
    <location>
        <begin position="137"/>
        <end position="165"/>
    </location>
</feature>
<protein>
    <recommendedName>
        <fullName evidence="8">Probable membrane transporter protein</fullName>
    </recommendedName>
</protein>
<dbReference type="AlphaFoldDB" id="A0A845HZ46"/>
<dbReference type="Pfam" id="PF01925">
    <property type="entry name" value="TauE"/>
    <property type="match status" value="1"/>
</dbReference>
<evidence type="ECO:0000256" key="8">
    <source>
        <dbReference type="RuleBase" id="RU363041"/>
    </source>
</evidence>
<evidence type="ECO:0000256" key="2">
    <source>
        <dbReference type="ARBA" id="ARBA00009142"/>
    </source>
</evidence>
<dbReference type="EMBL" id="WWCL01000003">
    <property type="protein sequence ID" value="MYN46259.1"/>
    <property type="molecule type" value="Genomic_DNA"/>
</dbReference>
<organism evidence="9 10">
    <name type="scientific">Duganella fentianensis</name>
    <dbReference type="NCBI Taxonomy" id="2692177"/>
    <lineage>
        <taxon>Bacteria</taxon>
        <taxon>Pseudomonadati</taxon>
        <taxon>Pseudomonadota</taxon>
        <taxon>Betaproteobacteria</taxon>
        <taxon>Burkholderiales</taxon>
        <taxon>Oxalobacteraceae</taxon>
        <taxon>Telluria group</taxon>
        <taxon>Duganella</taxon>
    </lineage>
</organism>
<evidence type="ECO:0000256" key="3">
    <source>
        <dbReference type="ARBA" id="ARBA00022448"/>
    </source>
</evidence>
<feature type="transmembrane region" description="Helical" evidence="8">
    <location>
        <begin position="68"/>
        <end position="92"/>
    </location>
</feature>
<evidence type="ECO:0000313" key="9">
    <source>
        <dbReference type="EMBL" id="MYN46259.1"/>
    </source>
</evidence>
<evidence type="ECO:0000256" key="5">
    <source>
        <dbReference type="ARBA" id="ARBA00022692"/>
    </source>
</evidence>
<dbReference type="Proteomes" id="UP000444316">
    <property type="component" value="Unassembled WGS sequence"/>
</dbReference>
<dbReference type="InterPro" id="IPR052017">
    <property type="entry name" value="TSUP"/>
</dbReference>
<evidence type="ECO:0000256" key="4">
    <source>
        <dbReference type="ARBA" id="ARBA00022475"/>
    </source>
</evidence>
<keyword evidence="3" id="KW-0813">Transport</keyword>
<evidence type="ECO:0000256" key="7">
    <source>
        <dbReference type="ARBA" id="ARBA00023136"/>
    </source>
</evidence>
<keyword evidence="10" id="KW-1185">Reference proteome</keyword>
<name>A0A845HZ46_9BURK</name>
<dbReference type="GO" id="GO:0005886">
    <property type="term" value="C:plasma membrane"/>
    <property type="evidence" value="ECO:0007669"/>
    <property type="project" value="UniProtKB-SubCell"/>
</dbReference>
<accession>A0A845HZ46</accession>
<keyword evidence="7 8" id="KW-0472">Membrane</keyword>